<feature type="domain" description="Translocation and assembly module TamB C-terminal" evidence="6">
    <location>
        <begin position="1057"/>
        <end position="1474"/>
    </location>
</feature>
<gene>
    <name evidence="7" type="ORF">EZS27_018908</name>
</gene>
<reference evidence="7" key="1">
    <citation type="submission" date="2019-03" db="EMBL/GenBank/DDBJ databases">
        <title>Single cell metagenomics reveals metabolic interactions within the superorganism composed of flagellate Streblomastix strix and complex community of Bacteroidetes bacteria on its surface.</title>
        <authorList>
            <person name="Treitli S.C."/>
            <person name="Kolisko M."/>
            <person name="Husnik F."/>
            <person name="Keeling P."/>
            <person name="Hampl V."/>
        </authorList>
    </citation>
    <scope>NUCLEOTIDE SEQUENCE</scope>
    <source>
        <strain evidence="7">STM</strain>
    </source>
</reference>
<proteinExistence type="predicted"/>
<evidence type="ECO:0000256" key="1">
    <source>
        <dbReference type="ARBA" id="ARBA00004167"/>
    </source>
</evidence>
<feature type="transmembrane region" description="Helical" evidence="5">
    <location>
        <begin position="12"/>
        <end position="30"/>
    </location>
</feature>
<dbReference type="GO" id="GO:0005886">
    <property type="term" value="C:plasma membrane"/>
    <property type="evidence" value="ECO:0007669"/>
    <property type="project" value="InterPro"/>
</dbReference>
<accession>A0A5J4RG39</accession>
<dbReference type="Pfam" id="PF04357">
    <property type="entry name" value="TamB"/>
    <property type="match status" value="1"/>
</dbReference>
<dbReference type="PANTHER" id="PTHR36985">
    <property type="entry name" value="TRANSLOCATION AND ASSEMBLY MODULE SUBUNIT TAMB"/>
    <property type="match status" value="1"/>
</dbReference>
<sequence length="1504" mass="168914">MRRKHRIKRVAWILISPVLLFALLILSLYIPPVQDHLREKTLNYLSDTLDMEVDVRRVDLRFPFNFWIRDVRVIHPADTLLTLNGVNVRIQLLPLLHGQIKAQGITLQGITLNSADLIPGIQAKGKIGRFFVRSNKIDLSKETMTFDRAEMSNAQIHLYVGDTMPTKEKNVEDTTALAVDWCLMLHSLKLKNISFDMQQPADSLLLSTHIETAAFGDMEADLGKQFYSLKTFTLNASSVHYDAGQTTGKSGFDPSHIALQDIRMELDSLVSRGKNLHAGFRKFSMQEQRSGLQITSLRGHVRTDSFMVYMPDLFLSTPYSAIRLDAQFPWNEASREVDNTLSAHFDVYIGKQDVMPFTAGLPRSFNDLYPDRLFTMQGDIAGSLNAIRISAFSAELPTAFSLRGTGELRHLESHSNRSGNIALQMKTQNLGFLAKLISEDSFVFPENMILTTKAMMKGEQYDATLRLKEDEGLLQLNAGYNTSTEAYHADLTIHSLHVNHFLPLDSICNITATLEAKGEKTDFLSPRASAFFRASVDSLRYGKLQFSSIYIDGHLKEATAAFQLTSDNPLLVMSADAKYQLNSRQYTHAKVNMNVLQLDLYKAGIISQPLKRPVAFTLEAETRSDSLKLSLTGGDMSCRFRAPCNLEQFMEKSTHIVRLLSNQIENRKLDHKELRQALPSARLVIRAGKNNPFSQFLETKNITYDNLMVGFMATDSLGINGRAYVNALKIDTLLLDTISLAIKQDTTHVSIQGGITNNKRNPYLVFKSSLKGEIRSDDAELMVAYENEKGETGMLLGINMRPVRKAMQFSIIPEDPVIAFRKFHINEHNRVVIRDDLHVIADVEILDKEGMGIRVHSIRDSLSLQNLDIELRKIRLAEFSNLPYMPQLTGEFSAEANFRQTASSQQFSVEASLAGLTYERRRVGDIRFGFTWAPHEEEKHYVNTYVTYEDKEIASANGVFGDKPQDYIGAEVTLNSFPLHIVDAFVPEGTVTLSGNVNGELRIGGTLSKPQLNGNIKFDETTVNSHLYNVRFNLDKRPLQIKDNRLLFEDFAIYTVHNKNPFTIKGNVDFRDSSHPAADLSMRANNYVLLDARYSPKTLLYGKVAVDVNSTLKGPLEALVMRGSMTVRGNTDVTYVLTDSPLTVQDRLGDLVTFTSFSDTLSHPKENIRPASLIGLDMLMTVHIDQAVRVKADLSADRSSRIELEGGGDLSFQYTPQGNISLIGRYALIGGIIKYSLPVIPLKEFKIKNGSYVEWTGNPIDPKLELKATERLRTSVSQNDGSSRMVAFDVSMEIKNRLEALSLNFNLEAPEDMTIQNQLILMTAEERSKQAIAMLVTGTYLASGTGTGLKDFLDMDNTLNSVLVSQLSNFLGSAWSKSGLTLGVDKDDNNVTGGKYNYSFRYSHRFFNDRFQVAVGARMSTDKNTNQVESFVNSFVDNMSSFSSLESFIDNISLEYRLDSSGTRYIRLYYNKNFDGLLEGEITETGLGIVLRKKVNRLRDLFIF</sequence>
<keyword evidence="4 5" id="KW-0472">Membrane</keyword>
<evidence type="ECO:0000256" key="3">
    <source>
        <dbReference type="ARBA" id="ARBA00022989"/>
    </source>
</evidence>
<name>A0A5J4RG39_9ZZZZ</name>
<evidence type="ECO:0000313" key="7">
    <source>
        <dbReference type="EMBL" id="KAA6332602.1"/>
    </source>
</evidence>
<keyword evidence="2 5" id="KW-0812">Transmembrane</keyword>
<organism evidence="7">
    <name type="scientific">termite gut metagenome</name>
    <dbReference type="NCBI Taxonomy" id="433724"/>
    <lineage>
        <taxon>unclassified sequences</taxon>
        <taxon>metagenomes</taxon>
        <taxon>organismal metagenomes</taxon>
    </lineage>
</organism>
<protein>
    <recommendedName>
        <fullName evidence="6">Translocation and assembly module TamB C-terminal domain-containing protein</fullName>
    </recommendedName>
</protein>
<evidence type="ECO:0000256" key="5">
    <source>
        <dbReference type="SAM" id="Phobius"/>
    </source>
</evidence>
<comment type="caution">
    <text evidence="7">The sequence shown here is derived from an EMBL/GenBank/DDBJ whole genome shotgun (WGS) entry which is preliminary data.</text>
</comment>
<comment type="subcellular location">
    <subcellularLocation>
        <location evidence="1">Membrane</location>
        <topology evidence="1">Single-pass membrane protein</topology>
    </subcellularLocation>
</comment>
<dbReference type="InterPro" id="IPR007452">
    <property type="entry name" value="TamB_C"/>
</dbReference>
<evidence type="ECO:0000256" key="2">
    <source>
        <dbReference type="ARBA" id="ARBA00022692"/>
    </source>
</evidence>
<keyword evidence="3 5" id="KW-1133">Transmembrane helix</keyword>
<evidence type="ECO:0000256" key="4">
    <source>
        <dbReference type="ARBA" id="ARBA00023136"/>
    </source>
</evidence>
<evidence type="ECO:0000259" key="6">
    <source>
        <dbReference type="Pfam" id="PF04357"/>
    </source>
</evidence>
<dbReference type="PANTHER" id="PTHR36985:SF1">
    <property type="entry name" value="TRANSLOCATION AND ASSEMBLY MODULE SUBUNIT TAMB"/>
    <property type="match status" value="1"/>
</dbReference>
<dbReference type="EMBL" id="SNRY01001220">
    <property type="protein sequence ID" value="KAA6332602.1"/>
    <property type="molecule type" value="Genomic_DNA"/>
</dbReference>
<dbReference type="GO" id="GO:0009306">
    <property type="term" value="P:protein secretion"/>
    <property type="evidence" value="ECO:0007669"/>
    <property type="project" value="InterPro"/>
</dbReference>